<evidence type="ECO:0000313" key="2">
    <source>
        <dbReference type="Proteomes" id="UP000532194"/>
    </source>
</evidence>
<dbReference type="InterPro" id="IPR050727">
    <property type="entry name" value="GH43_arabinanases"/>
</dbReference>
<dbReference type="PANTHER" id="PTHR43301">
    <property type="entry name" value="ARABINAN ENDO-1,5-ALPHA-L-ARABINOSIDASE"/>
    <property type="match status" value="1"/>
</dbReference>
<dbReference type="GO" id="GO:0016798">
    <property type="term" value="F:hydrolase activity, acting on glycosyl bonds"/>
    <property type="evidence" value="ECO:0007669"/>
    <property type="project" value="UniProtKB-KW"/>
</dbReference>
<comment type="caution">
    <text evidence="1">The sequence shown here is derived from an EMBL/GenBank/DDBJ whole genome shotgun (WGS) entry which is preliminary data.</text>
</comment>
<dbReference type="AlphaFoldDB" id="A0A7Y0EQM2"/>
<dbReference type="GO" id="GO:0045493">
    <property type="term" value="P:xylan catabolic process"/>
    <property type="evidence" value="ECO:0007669"/>
    <property type="project" value="UniProtKB-KW"/>
</dbReference>
<keyword evidence="1" id="KW-0858">Xylan degradation</keyword>
<evidence type="ECO:0000313" key="1">
    <source>
        <dbReference type="EMBL" id="NMM94582.1"/>
    </source>
</evidence>
<dbReference type="Gene3D" id="2.115.10.20">
    <property type="entry name" value="Glycosyl hydrolase domain, family 43"/>
    <property type="match status" value="1"/>
</dbReference>
<keyword evidence="1" id="KW-0119">Carbohydrate metabolism</keyword>
<keyword evidence="1" id="KW-0624">Polysaccharide degradation</keyword>
<dbReference type="CDD" id="cd08983">
    <property type="entry name" value="GH43_Bt3655-like"/>
    <property type="match status" value="1"/>
</dbReference>
<dbReference type="EMBL" id="JAAIII010000005">
    <property type="protein sequence ID" value="NMM94582.1"/>
    <property type="molecule type" value="Genomic_DNA"/>
</dbReference>
<accession>A0A7Y0EQM2</accession>
<gene>
    <name evidence="1" type="ORF">G1C95_1769</name>
</gene>
<name>A0A7Y0EQM2_9BIFI</name>
<sequence length="396" mass="44207">MASRLFICLFYPSVPSIRHSLAPIAAAKVTIMSVSAVSPIADIAATDLYGYLLVHFIEDPEHYAERIYLDLSDGDNPEVWNPLNGGEPILTSPLGTRGVRDPYLVRNPETGRVYILATDLQVFASGHGSESGAGWYEWSHHGSTNLIIWYSDDLVHWSEPQELDVSRRADGSHAELGMAWAPEALWVPDYYPEGHEGGRGAFVLYWSSKLFADNDPEHTDDTVYDRVLWGATADFTNSTYEYGGVFIDAGYPTIDTTMLQHDLPNGRKRTYRATKYQNERGIVLESTDAQRWWTPGVAWRTVQEAIGAAWTENGDPRGVEGPALFSSHSEPGRDYLYVDVIPSIGYRPMVTDAIDDGFDYLRSNDFYMAPHTKHGGVLSLTRAEYERLQATDGQIA</sequence>
<keyword evidence="1" id="KW-0326">Glycosidase</keyword>
<dbReference type="InterPro" id="IPR023296">
    <property type="entry name" value="Glyco_hydro_beta-prop_sf"/>
</dbReference>
<protein>
    <submittedName>
        <fullName evidence="1">1,4-beta-xylanase</fullName>
    </submittedName>
</protein>
<dbReference type="SUPFAM" id="SSF75005">
    <property type="entry name" value="Arabinanase/levansucrase/invertase"/>
    <property type="match status" value="1"/>
</dbReference>
<organism evidence="1 2">
    <name type="scientific">Bifidobacterium oedipodis</name>
    <dbReference type="NCBI Taxonomy" id="2675322"/>
    <lineage>
        <taxon>Bacteria</taxon>
        <taxon>Bacillati</taxon>
        <taxon>Actinomycetota</taxon>
        <taxon>Actinomycetes</taxon>
        <taxon>Bifidobacteriales</taxon>
        <taxon>Bifidobacteriaceae</taxon>
        <taxon>Bifidobacterium</taxon>
    </lineage>
</organism>
<keyword evidence="1" id="KW-0378">Hydrolase</keyword>
<dbReference type="PANTHER" id="PTHR43301:SF3">
    <property type="entry name" value="ARABINAN ENDO-1,5-ALPHA-L-ARABINOSIDASE A-RELATED"/>
    <property type="match status" value="1"/>
</dbReference>
<proteinExistence type="predicted"/>
<keyword evidence="2" id="KW-1185">Reference proteome</keyword>
<reference evidence="1 2" key="1">
    <citation type="submission" date="2020-02" db="EMBL/GenBank/DDBJ databases">
        <title>Characterization of phylogenetic diversity of novel bifidobacterial species isolated in Czech ZOOs.</title>
        <authorList>
            <person name="Lugli G.A."/>
            <person name="Vera N.B."/>
            <person name="Ventura M."/>
        </authorList>
    </citation>
    <scope>NUCLEOTIDE SEQUENCE [LARGE SCALE GENOMIC DNA]</scope>
    <source>
        <strain evidence="1 2">DSM 109957</strain>
    </source>
</reference>
<dbReference type="Proteomes" id="UP000532194">
    <property type="component" value="Unassembled WGS sequence"/>
</dbReference>